<evidence type="ECO:0000313" key="8">
    <source>
        <dbReference type="Proteomes" id="UP001164459"/>
    </source>
</evidence>
<dbReference type="InterPro" id="IPR002155">
    <property type="entry name" value="Thiolase"/>
</dbReference>
<evidence type="ECO:0000256" key="4">
    <source>
        <dbReference type="RuleBase" id="RU003557"/>
    </source>
</evidence>
<comment type="similarity">
    <text evidence="1 4">Belongs to the thiolase-like superfamily. Thiolase family.</text>
</comment>
<dbReference type="PROSITE" id="PS00098">
    <property type="entry name" value="THIOLASE_1"/>
    <property type="match status" value="1"/>
</dbReference>
<dbReference type="InterPro" id="IPR020613">
    <property type="entry name" value="Thiolase_CS"/>
</dbReference>
<proteinExistence type="inferred from homology"/>
<dbReference type="InterPro" id="IPR020610">
    <property type="entry name" value="Thiolase_AS"/>
</dbReference>
<dbReference type="Pfam" id="PF00108">
    <property type="entry name" value="Thiolase_N"/>
    <property type="match status" value="1"/>
</dbReference>
<evidence type="ECO:0000256" key="3">
    <source>
        <dbReference type="ARBA" id="ARBA00023315"/>
    </source>
</evidence>
<dbReference type="Proteomes" id="UP001164459">
    <property type="component" value="Chromosome"/>
</dbReference>
<dbReference type="EMBL" id="CP114040">
    <property type="protein sequence ID" value="WAS93970.1"/>
    <property type="molecule type" value="Genomic_DNA"/>
</dbReference>
<protein>
    <submittedName>
        <fullName evidence="7">Acetyl-CoA C-acetyltransferase</fullName>
    </submittedName>
</protein>
<gene>
    <name evidence="7" type="ORF">O0S08_48175</name>
</gene>
<dbReference type="PROSITE" id="PS00099">
    <property type="entry name" value="THIOLASE_3"/>
    <property type="match status" value="1"/>
</dbReference>
<dbReference type="InterPro" id="IPR020616">
    <property type="entry name" value="Thiolase_N"/>
</dbReference>
<dbReference type="InterPro" id="IPR020615">
    <property type="entry name" value="Thiolase_acyl_enz_int_AS"/>
</dbReference>
<keyword evidence="3 4" id="KW-0012">Acyltransferase</keyword>
<feature type="domain" description="Thiolase C-terminal" evidence="6">
    <location>
        <begin position="277"/>
        <end position="397"/>
    </location>
</feature>
<dbReference type="NCBIfam" id="TIGR01930">
    <property type="entry name" value="AcCoA-C-Actrans"/>
    <property type="match status" value="1"/>
</dbReference>
<keyword evidence="8" id="KW-1185">Reference proteome</keyword>
<accession>A0ABY7H4G3</accession>
<dbReference type="SUPFAM" id="SSF53901">
    <property type="entry name" value="Thiolase-like"/>
    <property type="match status" value="2"/>
</dbReference>
<name>A0ABY7H4G3_9BACT</name>
<evidence type="ECO:0000259" key="5">
    <source>
        <dbReference type="Pfam" id="PF00108"/>
    </source>
</evidence>
<keyword evidence="2 4" id="KW-0808">Transferase</keyword>
<evidence type="ECO:0000313" key="7">
    <source>
        <dbReference type="EMBL" id="WAS93970.1"/>
    </source>
</evidence>
<dbReference type="CDD" id="cd00751">
    <property type="entry name" value="thiolase"/>
    <property type="match status" value="1"/>
</dbReference>
<organism evidence="7 8">
    <name type="scientific">Nannocystis punicea</name>
    <dbReference type="NCBI Taxonomy" id="2995304"/>
    <lineage>
        <taxon>Bacteria</taxon>
        <taxon>Pseudomonadati</taxon>
        <taxon>Myxococcota</taxon>
        <taxon>Polyangia</taxon>
        <taxon>Nannocystales</taxon>
        <taxon>Nannocystaceae</taxon>
        <taxon>Nannocystis</taxon>
    </lineage>
</organism>
<dbReference type="RefSeq" id="WP_269036312.1">
    <property type="nucleotide sequence ID" value="NZ_CP114040.1"/>
</dbReference>
<feature type="domain" description="Thiolase N-terminal" evidence="5">
    <location>
        <begin position="11"/>
        <end position="269"/>
    </location>
</feature>
<dbReference type="InterPro" id="IPR016039">
    <property type="entry name" value="Thiolase-like"/>
</dbReference>
<dbReference type="PANTHER" id="PTHR18919">
    <property type="entry name" value="ACETYL-COA C-ACYLTRANSFERASE"/>
    <property type="match status" value="1"/>
</dbReference>
<sequence>MTKKPLSRAIHIVAAKRTPFGTFGGALKDFTATDLAVVAAKAALQAGGVSPEVVDTVVFGNVAQTSADAIYLARHVGLKSGVPVPVPALTVNRLCGSGFQAVVSGVHDILAGDAEIALVGGSESMSQAPHVGRGLRWGARLGVDLKLEDSLWTSLTDPYAGCSMAMTAENLAEKYGISRAECDAYGLRSQQTWAAAQDAGRFTAELAPVEIKSKKGPTQFAVDEHPRRDANLDTMAKLPASFKKDGVVTAGNASGICDGGAALVLASEEAVKRHNLTSLARIVQWHVAGVEPTIMGIGPVPAIRGALARAGLAQGDIDLFEINEAFAAQYLACEKELGLDRDRTNVDGGAIALGHPLGASGARITAHLVHELRRRSGRYAVGAACIGGGQGIALVLENS</sequence>
<dbReference type="InterPro" id="IPR020617">
    <property type="entry name" value="Thiolase_C"/>
</dbReference>
<evidence type="ECO:0000256" key="1">
    <source>
        <dbReference type="ARBA" id="ARBA00010982"/>
    </source>
</evidence>
<dbReference type="Pfam" id="PF02803">
    <property type="entry name" value="Thiolase_C"/>
    <property type="match status" value="1"/>
</dbReference>
<dbReference type="PIRSF" id="PIRSF000429">
    <property type="entry name" value="Ac-CoA_Ac_transf"/>
    <property type="match status" value="1"/>
</dbReference>
<dbReference type="PANTHER" id="PTHR18919:SF107">
    <property type="entry name" value="ACETYL-COA ACETYLTRANSFERASE, CYTOSOLIC"/>
    <property type="match status" value="1"/>
</dbReference>
<reference evidence="7" key="1">
    <citation type="submission" date="2022-11" db="EMBL/GenBank/DDBJ databases">
        <title>Minimal conservation of predation-associated metabolite biosynthetic gene clusters underscores biosynthetic potential of Myxococcota including descriptions for ten novel species: Archangium lansinium sp. nov., Myxococcus landrumus sp. nov., Nannocystis bai.</title>
        <authorList>
            <person name="Ahearne A."/>
            <person name="Stevens C."/>
            <person name="Dowd S."/>
        </authorList>
    </citation>
    <scope>NUCLEOTIDE SEQUENCE</scope>
    <source>
        <strain evidence="7">Fl3</strain>
    </source>
</reference>
<evidence type="ECO:0000259" key="6">
    <source>
        <dbReference type="Pfam" id="PF02803"/>
    </source>
</evidence>
<dbReference type="Gene3D" id="3.40.47.10">
    <property type="match status" value="2"/>
</dbReference>
<dbReference type="PROSITE" id="PS00737">
    <property type="entry name" value="THIOLASE_2"/>
    <property type="match status" value="1"/>
</dbReference>
<evidence type="ECO:0000256" key="2">
    <source>
        <dbReference type="ARBA" id="ARBA00022679"/>
    </source>
</evidence>